<name>A0ACA9PEU2_9GLOM</name>
<proteinExistence type="predicted"/>
<keyword evidence="2" id="KW-1185">Reference proteome</keyword>
<dbReference type="Proteomes" id="UP000789920">
    <property type="component" value="Unassembled WGS sequence"/>
</dbReference>
<comment type="caution">
    <text evidence="1">The sequence shown here is derived from an EMBL/GenBank/DDBJ whole genome shotgun (WGS) entry which is preliminary data.</text>
</comment>
<gene>
    <name evidence="1" type="ORF">RPERSI_LOCUS10216</name>
</gene>
<evidence type="ECO:0000313" key="1">
    <source>
        <dbReference type="EMBL" id="CAG8705396.1"/>
    </source>
</evidence>
<sequence length="46" mass="5683">SDLRKRVELALRSSLVERFLMIMEPMFDNINFELQELRFFIKQHKL</sequence>
<feature type="non-terminal residue" evidence="1">
    <location>
        <position position="1"/>
    </location>
</feature>
<evidence type="ECO:0000313" key="2">
    <source>
        <dbReference type="Proteomes" id="UP000789920"/>
    </source>
</evidence>
<reference evidence="1" key="1">
    <citation type="submission" date="2021-06" db="EMBL/GenBank/DDBJ databases">
        <authorList>
            <person name="Kallberg Y."/>
            <person name="Tangrot J."/>
            <person name="Rosling A."/>
        </authorList>
    </citation>
    <scope>NUCLEOTIDE SEQUENCE</scope>
    <source>
        <strain evidence="1">MA461A</strain>
    </source>
</reference>
<organism evidence="1 2">
    <name type="scientific">Racocetra persica</name>
    <dbReference type="NCBI Taxonomy" id="160502"/>
    <lineage>
        <taxon>Eukaryota</taxon>
        <taxon>Fungi</taxon>
        <taxon>Fungi incertae sedis</taxon>
        <taxon>Mucoromycota</taxon>
        <taxon>Glomeromycotina</taxon>
        <taxon>Glomeromycetes</taxon>
        <taxon>Diversisporales</taxon>
        <taxon>Gigasporaceae</taxon>
        <taxon>Racocetra</taxon>
    </lineage>
</organism>
<protein>
    <submittedName>
        <fullName evidence="1">13157_t:CDS:1</fullName>
    </submittedName>
</protein>
<accession>A0ACA9PEU2</accession>
<dbReference type="EMBL" id="CAJVQC010020042">
    <property type="protein sequence ID" value="CAG8705396.1"/>
    <property type="molecule type" value="Genomic_DNA"/>
</dbReference>